<comment type="caution">
    <text evidence="2">The sequence shown here is derived from an EMBL/GenBank/DDBJ whole genome shotgun (WGS) entry which is preliminary data.</text>
</comment>
<feature type="region of interest" description="Disordered" evidence="1">
    <location>
        <begin position="208"/>
        <end position="258"/>
    </location>
</feature>
<accession>A0A6P0HFY4</accession>
<feature type="compositionally biased region" description="Polar residues" evidence="1">
    <location>
        <begin position="218"/>
        <end position="231"/>
    </location>
</feature>
<dbReference type="EMBL" id="JAAGXA010000002">
    <property type="protein sequence ID" value="NEN77436.1"/>
    <property type="molecule type" value="Genomic_DNA"/>
</dbReference>
<proteinExistence type="predicted"/>
<dbReference type="RefSeq" id="WP_163770799.1">
    <property type="nucleotide sequence ID" value="NZ_JAAGXA010000002.1"/>
</dbReference>
<dbReference type="AlphaFoldDB" id="A0A6P0HFY4"/>
<organism evidence="2 3">
    <name type="scientific">Nocardioides zeae</name>
    <dbReference type="NCBI Taxonomy" id="1457234"/>
    <lineage>
        <taxon>Bacteria</taxon>
        <taxon>Bacillati</taxon>
        <taxon>Actinomycetota</taxon>
        <taxon>Actinomycetes</taxon>
        <taxon>Propionibacteriales</taxon>
        <taxon>Nocardioidaceae</taxon>
        <taxon>Nocardioides</taxon>
    </lineage>
</organism>
<dbReference type="Proteomes" id="UP000468687">
    <property type="component" value="Unassembled WGS sequence"/>
</dbReference>
<dbReference type="PROSITE" id="PS51257">
    <property type="entry name" value="PROKAR_LIPOPROTEIN"/>
    <property type="match status" value="1"/>
</dbReference>
<reference evidence="2 3" key="1">
    <citation type="journal article" date="2014" name="Int. J. Syst. Evol. Microbiol.">
        <title>Nocardioides zeae sp. nov., isolated from the stem of Zea mays.</title>
        <authorList>
            <person name="Glaeser S.P."/>
            <person name="McInroy J.A."/>
            <person name="Busse H.J."/>
            <person name="Kampfer P."/>
        </authorList>
    </citation>
    <scope>NUCLEOTIDE SEQUENCE [LARGE SCALE GENOMIC DNA]</scope>
    <source>
        <strain evidence="2 3">JCM 30728</strain>
    </source>
</reference>
<name>A0A6P0HFY4_9ACTN</name>
<protein>
    <submittedName>
        <fullName evidence="2">Uncharacterized protein</fullName>
    </submittedName>
</protein>
<evidence type="ECO:0000313" key="3">
    <source>
        <dbReference type="Proteomes" id="UP000468687"/>
    </source>
</evidence>
<sequence length="355" mass="38175">MRRTIHSTAVVAILLLSGCGVDSSVVRGQALWDYEPSPTLTADIDRWDVAVSGKVRSWSPGRSIHDDGTVAHWAVLAVDVEDAAKVVDESQREAVYFSVLLGHDLLEPDKESAAETRASRLAEFEEAVPAGTRIIGIGPMENNSPEQYSATVRVEQPAEDPTGGAPLVALSTQGGILETGTGGFDAMRAEVVDLASWAAHAAQLAVTTPGPTTRAAALTTSPQSWPSTSRSDLIERSRTSGGPWSDQATPQATHETGKRLQVASPVSLLFSASSVFGTDAVLIARQLVRPRHEPSVRSRRLRAAVRGEHQFRSRTKSTCSNREGPLVTPDRRPGWIGTGTPASWASWFANWRQEK</sequence>
<feature type="compositionally biased region" description="Polar residues" evidence="1">
    <location>
        <begin position="239"/>
        <end position="254"/>
    </location>
</feature>
<evidence type="ECO:0000256" key="1">
    <source>
        <dbReference type="SAM" id="MobiDB-lite"/>
    </source>
</evidence>
<keyword evidence="3" id="KW-1185">Reference proteome</keyword>
<gene>
    <name evidence="2" type="ORF">G3T38_04005</name>
</gene>
<evidence type="ECO:0000313" key="2">
    <source>
        <dbReference type="EMBL" id="NEN77436.1"/>
    </source>
</evidence>